<comment type="caution">
    <text evidence="4">The sequence shown here is derived from an EMBL/GenBank/DDBJ whole genome shotgun (WGS) entry which is preliminary data.</text>
</comment>
<name>A0A3P1WUR6_9ACTN</name>
<evidence type="ECO:0000256" key="2">
    <source>
        <dbReference type="RuleBase" id="RU003694"/>
    </source>
</evidence>
<dbReference type="InterPro" id="IPR016039">
    <property type="entry name" value="Thiolase-like"/>
</dbReference>
<dbReference type="GO" id="GO:0006633">
    <property type="term" value="P:fatty acid biosynthetic process"/>
    <property type="evidence" value="ECO:0007669"/>
    <property type="project" value="InterPro"/>
</dbReference>
<protein>
    <submittedName>
        <fullName evidence="4">Polyketide synthase</fullName>
    </submittedName>
</protein>
<dbReference type="Pfam" id="PF00109">
    <property type="entry name" value="ketoacyl-synt"/>
    <property type="match status" value="1"/>
</dbReference>
<dbReference type="PROSITE" id="PS52004">
    <property type="entry name" value="KS3_2"/>
    <property type="match status" value="1"/>
</dbReference>
<organism evidence="4 5">
    <name type="scientific">Arachnia propionica</name>
    <dbReference type="NCBI Taxonomy" id="1750"/>
    <lineage>
        <taxon>Bacteria</taxon>
        <taxon>Bacillati</taxon>
        <taxon>Actinomycetota</taxon>
        <taxon>Actinomycetes</taxon>
        <taxon>Propionibacteriales</taxon>
        <taxon>Propionibacteriaceae</taxon>
        <taxon>Arachnia</taxon>
    </lineage>
</organism>
<keyword evidence="1 2" id="KW-0808">Transferase</keyword>
<reference evidence="4 5" key="1">
    <citation type="submission" date="2018-11" db="EMBL/GenBank/DDBJ databases">
        <title>Genomes From Bacteria Associated with the Canine Oral Cavity: a Test Case for Automated Genome-Based Taxonomic Assignment.</title>
        <authorList>
            <person name="Coil D.A."/>
            <person name="Jospin G."/>
            <person name="Darling A.E."/>
            <person name="Wallis C."/>
            <person name="Davis I.J."/>
            <person name="Harris S."/>
            <person name="Eisen J.A."/>
            <person name="Holcombe L.J."/>
            <person name="O'Flynn C."/>
        </authorList>
    </citation>
    <scope>NUCLEOTIDE SEQUENCE [LARGE SCALE GENOMIC DNA]</scope>
    <source>
        <strain evidence="4 5">OH2822_COT-296</strain>
    </source>
</reference>
<dbReference type="InterPro" id="IPR050091">
    <property type="entry name" value="PKS_NRPS_Biosynth_Enz"/>
</dbReference>
<feature type="domain" description="Ketosynthase family 3 (KS3)" evidence="3">
    <location>
        <begin position="3"/>
        <end position="426"/>
    </location>
</feature>
<dbReference type="Gene3D" id="3.40.47.10">
    <property type="match status" value="1"/>
</dbReference>
<dbReference type="EMBL" id="RQYT01000012">
    <property type="protein sequence ID" value="RRD49786.1"/>
    <property type="molecule type" value="Genomic_DNA"/>
</dbReference>
<gene>
    <name evidence="4" type="ORF">EII35_07015</name>
</gene>
<evidence type="ECO:0000256" key="1">
    <source>
        <dbReference type="ARBA" id="ARBA00022679"/>
    </source>
</evidence>
<evidence type="ECO:0000313" key="4">
    <source>
        <dbReference type="EMBL" id="RRD49786.1"/>
    </source>
</evidence>
<dbReference type="PANTHER" id="PTHR43775">
    <property type="entry name" value="FATTY ACID SYNTHASE"/>
    <property type="match status" value="1"/>
</dbReference>
<accession>A0A3P1WUR6</accession>
<dbReference type="AlphaFoldDB" id="A0A3P1WUR6"/>
<dbReference type="InterPro" id="IPR014030">
    <property type="entry name" value="Ketoacyl_synth_N"/>
</dbReference>
<dbReference type="Pfam" id="PF02801">
    <property type="entry name" value="Ketoacyl-synt_C"/>
    <property type="match status" value="1"/>
</dbReference>
<dbReference type="InterPro" id="IPR018201">
    <property type="entry name" value="Ketoacyl_synth_AS"/>
</dbReference>
<dbReference type="CDD" id="cd00833">
    <property type="entry name" value="PKS"/>
    <property type="match status" value="1"/>
</dbReference>
<dbReference type="PANTHER" id="PTHR43775:SF51">
    <property type="entry name" value="INACTIVE PHENOLPHTHIOCEROL SYNTHESIS POLYKETIDE SYNTHASE TYPE I PKS1-RELATED"/>
    <property type="match status" value="1"/>
</dbReference>
<dbReference type="Proteomes" id="UP000280935">
    <property type="component" value="Unassembled WGS sequence"/>
</dbReference>
<dbReference type="GO" id="GO:0004312">
    <property type="term" value="F:fatty acid synthase activity"/>
    <property type="evidence" value="ECO:0007669"/>
    <property type="project" value="TreeGrafter"/>
</dbReference>
<dbReference type="PROSITE" id="PS00606">
    <property type="entry name" value="KS3_1"/>
    <property type="match status" value="1"/>
</dbReference>
<sequence>MVQDPVVIVGLGVEAPAGILGPGAFWDALEEGRSLLEPLPRDRGWDLDRIFELPHRMGWGPVPDSGGFLHDATRFDAPFFGVTPREAEGMDPQQRVAMRTAWQALQQAGIDPASLIGEGHRAGVFMGVSPNAYGPAVHIPDPLLSGRRFTGYLNSSVAGRISNLLDLSGPAVSLDAACASSLAALQQASNALYLGQCEWALAGAVCVIATTGSYVEFSRHRALDPSGFCRPYSASAAGTIWSEGAVVVVMERNSRALELGHRVLAEVRAVGVNHNGSGAHLTVPSQNAQEKLYRQVLEDAGVLPQEIALLEGHGTGTAAGDPRELRAIAAVYGYQRDDELLLGSVKSNLGHAQAAAGFLGLAKVILAGWHGCIPPSLHSDPWNPVIDWGSHRIRVPEAVESWNGPRLAAVSSFGVSGTNAHAIIEVRQEHHV</sequence>
<dbReference type="SMART" id="SM00825">
    <property type="entry name" value="PKS_KS"/>
    <property type="match status" value="1"/>
</dbReference>
<dbReference type="SUPFAM" id="SSF53901">
    <property type="entry name" value="Thiolase-like"/>
    <property type="match status" value="1"/>
</dbReference>
<dbReference type="OrthoDB" id="9808669at2"/>
<dbReference type="InterPro" id="IPR020841">
    <property type="entry name" value="PKS_Beta-ketoAc_synthase_dom"/>
</dbReference>
<comment type="similarity">
    <text evidence="2">Belongs to the thiolase-like superfamily. Beta-ketoacyl-ACP synthases family.</text>
</comment>
<dbReference type="GO" id="GO:0004315">
    <property type="term" value="F:3-oxoacyl-[acyl-carrier-protein] synthase activity"/>
    <property type="evidence" value="ECO:0007669"/>
    <property type="project" value="InterPro"/>
</dbReference>
<evidence type="ECO:0000313" key="5">
    <source>
        <dbReference type="Proteomes" id="UP000280935"/>
    </source>
</evidence>
<dbReference type="InterPro" id="IPR014031">
    <property type="entry name" value="Ketoacyl_synth_C"/>
</dbReference>
<evidence type="ECO:0000259" key="3">
    <source>
        <dbReference type="PROSITE" id="PS52004"/>
    </source>
</evidence>
<proteinExistence type="inferred from homology"/>